<keyword evidence="1" id="KW-0472">Membrane</keyword>
<keyword evidence="1" id="KW-1133">Transmembrane helix</keyword>
<protein>
    <recommendedName>
        <fullName evidence="4">S-layer domain-like protein</fullName>
    </recommendedName>
</protein>
<dbReference type="Proteomes" id="UP000058636">
    <property type="component" value="Unassembled WGS sequence"/>
</dbReference>
<gene>
    <name evidence="2" type="ORF">XD57_1315</name>
</gene>
<evidence type="ECO:0000313" key="2">
    <source>
        <dbReference type="EMBL" id="KUK22585.1"/>
    </source>
</evidence>
<proteinExistence type="predicted"/>
<evidence type="ECO:0008006" key="4">
    <source>
        <dbReference type="Google" id="ProtNLM"/>
    </source>
</evidence>
<reference evidence="2 3" key="1">
    <citation type="journal article" date="2015" name="MBio">
        <title>Genome-Resolved Metagenomic Analysis Reveals Roles for Candidate Phyla and Other Microbial Community Members in Biogeochemical Transformations in Oil Reservoirs.</title>
        <authorList>
            <person name="Hu P."/>
            <person name="Tom L."/>
            <person name="Singh A."/>
            <person name="Thomas B.C."/>
            <person name="Baker B.J."/>
            <person name="Piceno Y.M."/>
            <person name="Andersen G.L."/>
            <person name="Banfield J.F."/>
        </authorList>
    </citation>
    <scope>NUCLEOTIDE SEQUENCE [LARGE SCALE GENOMIC DNA]</scope>
    <source>
        <strain evidence="2">46_26</strain>
    </source>
</reference>
<accession>A0A117L2T5</accession>
<evidence type="ECO:0000313" key="3">
    <source>
        <dbReference type="Proteomes" id="UP000058636"/>
    </source>
</evidence>
<evidence type="ECO:0000256" key="1">
    <source>
        <dbReference type="SAM" id="Phobius"/>
    </source>
</evidence>
<keyword evidence="1" id="KW-0812">Transmembrane</keyword>
<dbReference type="AlphaFoldDB" id="A0A117L2T5"/>
<feature type="transmembrane region" description="Helical" evidence="1">
    <location>
        <begin position="33"/>
        <end position="55"/>
    </location>
</feature>
<dbReference type="EMBL" id="LGFG01000128">
    <property type="protein sequence ID" value="KUK22585.1"/>
    <property type="molecule type" value="Genomic_DNA"/>
</dbReference>
<dbReference type="PATRIC" id="fig|93930.3.peg.358"/>
<name>A0A117L2T5_9THEM</name>
<comment type="caution">
    <text evidence="2">The sequence shown here is derived from an EMBL/GenBank/DDBJ whole genome shotgun (WGS) entry which is preliminary data.</text>
</comment>
<organism evidence="2 3">
    <name type="scientific">Thermotoga petrophila</name>
    <dbReference type="NCBI Taxonomy" id="93929"/>
    <lineage>
        <taxon>Bacteria</taxon>
        <taxon>Thermotogati</taxon>
        <taxon>Thermotogota</taxon>
        <taxon>Thermotogae</taxon>
        <taxon>Thermotogales</taxon>
        <taxon>Thermotogaceae</taxon>
        <taxon>Thermotoga</taxon>
    </lineage>
</organism>
<sequence length="401" mass="47337">MKYFSKSPEEWQKRDEEKEREFRNRKNRIRRRANFILVVNFAIVFFLIFFTKAFFSNKSEGVIGPFQLVIETKESYLPNDSLDVRVKVFNREKKKENLVLEDFVFSIKRENDTVYEFHFPQRVEKEVEAFGSVLVFDLLREEELSNLSGGNYTITVSVKLNGQRVVISKVVSVIEKWQIEVENLKDFYFPYENVYFSVYLENISSKSRKIRVESIGLIVLKGNEAVFERDIPIEKDFVINPMMVEQIHEVNFSAPKESGDYIIKLKLKTESSLIEKSMPLFVTREYQKDLKGLSLIIEGKKFVASGERYDFSVKLLNEEKKRKYIVLKNIMIVLTHKEPVFSYAYSEEYRMTIEGYSSREIFKTTSYDIIKLEDPGTYKLIVVIESEEDRLMKEMEIVVSE</sequence>